<dbReference type="EMBL" id="PQGD01000004">
    <property type="protein sequence ID" value="POP49733.1"/>
    <property type="molecule type" value="Genomic_DNA"/>
</dbReference>
<comment type="caution">
    <text evidence="2">The sequence shown here is derived from an EMBL/GenBank/DDBJ whole genome shotgun (WGS) entry which is preliminary data.</text>
</comment>
<organism evidence="2 3">
    <name type="scientific">Superficieibacter electus</name>
    <dbReference type="NCBI Taxonomy" id="2022662"/>
    <lineage>
        <taxon>Bacteria</taxon>
        <taxon>Pseudomonadati</taxon>
        <taxon>Pseudomonadota</taxon>
        <taxon>Gammaproteobacteria</taxon>
        <taxon>Enterobacterales</taxon>
        <taxon>Enterobacteriaceae</taxon>
        <taxon>Superficieibacter</taxon>
    </lineage>
</organism>
<dbReference type="Proteomes" id="UP000247005">
    <property type="component" value="Unassembled WGS sequence"/>
</dbReference>
<name>A0A2P5GT58_9ENTR</name>
<gene>
    <name evidence="2" type="ORF">CHU32_05770</name>
</gene>
<accession>A0A2P5GT58</accession>
<evidence type="ECO:0000256" key="1">
    <source>
        <dbReference type="SAM" id="MobiDB-lite"/>
    </source>
</evidence>
<reference evidence="2 3" key="1">
    <citation type="submission" date="2018-01" db="EMBL/GenBank/DDBJ databases">
        <title>Superficieibacter electus gen. nov., sp. nov., an extended-spectrum beta-lactamase possessing member of the Enterobacteriaceae family, isolated from intensive care unit surfaces.</title>
        <authorList>
            <person name="Potter R.F."/>
            <person name="D'Souza A.W."/>
        </authorList>
    </citation>
    <scope>NUCLEOTIDE SEQUENCE [LARGE SCALE GENOMIC DNA]</scope>
    <source>
        <strain evidence="2 3">BP-1</strain>
    </source>
</reference>
<sequence>MALLAIAGVFTLTSQNDAPQQTQTMQSTPAPEAAPITAKTALAKKPPRSEPETPATSSSEPATTATSAIPEVDAAPGDINALVASTKQLRASDRVEVLQKSPLMETQKLSAGQMLSLLSGTGNSQRSRLIENLLPFTEQPIAVADALKLLNLTGDSWASTVNTLNPALPDNLKDEEVLALLGTTSSSSRARMLESLAPKGVAPFDLAIVEKILRPMNDSRSGAIRTLVNLLPQPLPEDSFGMLLTSINNSQRNNTIEAMQPALANTLTLSGTLKLLENTNDSWTSTLYTLSPRLPENLTAAEGAQLLGRTQNSSRSRGLEAVAPHLAAGLKGSDTEAMLKGMNDSWYNGVYLLVPRLAKDQDSASILTLLSPTKNSTRRRTIEALGSVLPAKISVDDAVNMLDGTGDSRLSAAIFLLPYLPQQLSQQDLDNLAGNLSKSDRQRLVEAMKR</sequence>
<protein>
    <submittedName>
        <fullName evidence="2">Uncharacterized protein</fullName>
    </submittedName>
</protein>
<evidence type="ECO:0000313" key="2">
    <source>
        <dbReference type="EMBL" id="POP49733.1"/>
    </source>
</evidence>
<evidence type="ECO:0000313" key="3">
    <source>
        <dbReference type="Proteomes" id="UP000247005"/>
    </source>
</evidence>
<dbReference type="AlphaFoldDB" id="A0A2P5GT58"/>
<proteinExistence type="predicted"/>
<feature type="region of interest" description="Disordered" evidence="1">
    <location>
        <begin position="38"/>
        <end position="73"/>
    </location>
</feature>
<feature type="compositionally biased region" description="Low complexity" evidence="1">
    <location>
        <begin position="52"/>
        <end position="71"/>
    </location>
</feature>